<sequence length="33" mass="3556">MGLSQSNMGQALKLRPTEYLAPPITSLKDPALN</sequence>
<accession>A0A0E9PZG8</accession>
<organism evidence="2">
    <name type="scientific">Anguilla anguilla</name>
    <name type="common">European freshwater eel</name>
    <name type="synonym">Muraena anguilla</name>
    <dbReference type="NCBI Taxonomy" id="7936"/>
    <lineage>
        <taxon>Eukaryota</taxon>
        <taxon>Metazoa</taxon>
        <taxon>Chordata</taxon>
        <taxon>Craniata</taxon>
        <taxon>Vertebrata</taxon>
        <taxon>Euteleostomi</taxon>
        <taxon>Actinopterygii</taxon>
        <taxon>Neopterygii</taxon>
        <taxon>Teleostei</taxon>
        <taxon>Anguilliformes</taxon>
        <taxon>Anguillidae</taxon>
        <taxon>Anguilla</taxon>
    </lineage>
</organism>
<dbReference type="AlphaFoldDB" id="A0A0E9PZG8"/>
<proteinExistence type="predicted"/>
<evidence type="ECO:0000313" key="2">
    <source>
        <dbReference type="EMBL" id="JAH09470.1"/>
    </source>
</evidence>
<reference evidence="2" key="1">
    <citation type="submission" date="2014-11" db="EMBL/GenBank/DDBJ databases">
        <authorList>
            <person name="Amaro Gonzalez C."/>
        </authorList>
    </citation>
    <scope>NUCLEOTIDE SEQUENCE</scope>
</reference>
<evidence type="ECO:0000256" key="1">
    <source>
        <dbReference type="SAM" id="MobiDB-lite"/>
    </source>
</evidence>
<dbReference type="EMBL" id="GBXM01099107">
    <property type="protein sequence ID" value="JAH09470.1"/>
    <property type="molecule type" value="Transcribed_RNA"/>
</dbReference>
<feature type="region of interest" description="Disordered" evidence="1">
    <location>
        <begin position="1"/>
        <end position="33"/>
    </location>
</feature>
<protein>
    <submittedName>
        <fullName evidence="2">Uncharacterized protein</fullName>
    </submittedName>
</protein>
<name>A0A0E9PZG8_ANGAN</name>
<reference evidence="2" key="2">
    <citation type="journal article" date="2015" name="Fish Shellfish Immunol.">
        <title>Early steps in the European eel (Anguilla anguilla)-Vibrio vulnificus interaction in the gills: Role of the RtxA13 toxin.</title>
        <authorList>
            <person name="Callol A."/>
            <person name="Pajuelo D."/>
            <person name="Ebbesson L."/>
            <person name="Teles M."/>
            <person name="MacKenzie S."/>
            <person name="Amaro C."/>
        </authorList>
    </citation>
    <scope>NUCLEOTIDE SEQUENCE</scope>
</reference>